<accession>A0ACA9RIX8</accession>
<reference evidence="1" key="1">
    <citation type="submission" date="2021-06" db="EMBL/GenBank/DDBJ databases">
        <authorList>
            <person name="Kallberg Y."/>
            <person name="Tangrot J."/>
            <person name="Rosling A."/>
        </authorList>
    </citation>
    <scope>NUCLEOTIDE SEQUENCE</scope>
    <source>
        <strain evidence="1">MA461A</strain>
    </source>
</reference>
<sequence>FVILLYYSIGDASGSWYFFIIFIIVGVIMAATTLVWSIFVLGNFDMGLKDIIYKPREQTDDGFLNESQRKRISIED</sequence>
<gene>
    <name evidence="1" type="ORF">RPERSI_LOCUS19938</name>
</gene>
<feature type="non-terminal residue" evidence="1">
    <location>
        <position position="1"/>
    </location>
</feature>
<name>A0ACA9RIX8_9GLOM</name>
<dbReference type="Proteomes" id="UP000789920">
    <property type="component" value="Unassembled WGS sequence"/>
</dbReference>
<organism evidence="1 2">
    <name type="scientific">Racocetra persica</name>
    <dbReference type="NCBI Taxonomy" id="160502"/>
    <lineage>
        <taxon>Eukaryota</taxon>
        <taxon>Fungi</taxon>
        <taxon>Fungi incertae sedis</taxon>
        <taxon>Mucoromycota</taxon>
        <taxon>Glomeromycotina</taxon>
        <taxon>Glomeromycetes</taxon>
        <taxon>Diversisporales</taxon>
        <taxon>Gigasporaceae</taxon>
        <taxon>Racocetra</taxon>
    </lineage>
</organism>
<dbReference type="EMBL" id="CAJVQC010055423">
    <property type="protein sequence ID" value="CAG8795343.1"/>
    <property type="molecule type" value="Genomic_DNA"/>
</dbReference>
<comment type="caution">
    <text evidence="1">The sequence shown here is derived from an EMBL/GenBank/DDBJ whole genome shotgun (WGS) entry which is preliminary data.</text>
</comment>
<evidence type="ECO:0000313" key="2">
    <source>
        <dbReference type="Proteomes" id="UP000789920"/>
    </source>
</evidence>
<keyword evidence="2" id="KW-1185">Reference proteome</keyword>
<proteinExistence type="predicted"/>
<evidence type="ECO:0000313" key="1">
    <source>
        <dbReference type="EMBL" id="CAG8795343.1"/>
    </source>
</evidence>
<protein>
    <submittedName>
        <fullName evidence="1">27431_t:CDS:1</fullName>
    </submittedName>
</protein>